<evidence type="ECO:0000259" key="3">
    <source>
        <dbReference type="Pfam" id="PF01408"/>
    </source>
</evidence>
<dbReference type="InterPro" id="IPR051317">
    <property type="entry name" value="Gfo/Idh/MocA_oxidoreduct"/>
</dbReference>
<dbReference type="SUPFAM" id="SSF51735">
    <property type="entry name" value="NAD(P)-binding Rossmann-fold domains"/>
    <property type="match status" value="1"/>
</dbReference>
<dbReference type="Gene3D" id="3.30.360.10">
    <property type="entry name" value="Dihydrodipicolinate Reductase, domain 2"/>
    <property type="match status" value="1"/>
</dbReference>
<feature type="domain" description="Gfo/Idh/MocA-like oxidoreductase C-terminal" evidence="4">
    <location>
        <begin position="143"/>
        <end position="350"/>
    </location>
</feature>
<dbReference type="PANTHER" id="PTHR43708">
    <property type="entry name" value="CONSERVED EXPRESSED OXIDOREDUCTASE (EUROFUNG)"/>
    <property type="match status" value="1"/>
</dbReference>
<sequence length="355" mass="37881">MSEPLRVGLIGYGTAGEFFHAPLIATTPGMVLDTVVTGNEERRRRILAAHPGARVVPEAERLWDSDGPVDLVVVAAPNRAHVPLARAALEAGRPVVVDKPIAPTAAEAAELDALARERGLLLNVFQNRRWDGDFRTLRDLAGSGELGEVRRFESRFERWRPAPKPGWREQGDPAQAGGVLYDLGSHLVDQALVLLGPAAAVYAERDHRRPGVKTDDDVFIALHHENGARSHLWASAVAGQLGPRFRVLGSESAYVKHRMDPQEAELRAGGRPGGPGWGAEPRDRWGLLGAGDDVKPVETLPGDYPAFYRGVARALREGGPGPVPAADAVRVMEVLDAARESAAAGTVVTLAGGAG</sequence>
<organism evidence="5 6">
    <name type="scientific">Bailinhaonella thermotolerans</name>
    <dbReference type="NCBI Taxonomy" id="1070861"/>
    <lineage>
        <taxon>Bacteria</taxon>
        <taxon>Bacillati</taxon>
        <taxon>Actinomycetota</taxon>
        <taxon>Actinomycetes</taxon>
        <taxon>Streptosporangiales</taxon>
        <taxon>Streptosporangiaceae</taxon>
        <taxon>Bailinhaonella</taxon>
    </lineage>
</organism>
<dbReference type="SUPFAM" id="SSF55347">
    <property type="entry name" value="Glyceraldehyde-3-phosphate dehydrogenase-like, C-terminal domain"/>
    <property type="match status" value="1"/>
</dbReference>
<comment type="similarity">
    <text evidence="1">Belongs to the Gfo/Idh/MocA family.</text>
</comment>
<dbReference type="InterPro" id="IPR004104">
    <property type="entry name" value="Gfo/Idh/MocA-like_OxRdtase_C"/>
</dbReference>
<reference evidence="5 6" key="1">
    <citation type="submission" date="2018-09" db="EMBL/GenBank/DDBJ databases">
        <title>YIM 75507 draft genome.</title>
        <authorList>
            <person name="Tang S."/>
            <person name="Feng Y."/>
        </authorList>
    </citation>
    <scope>NUCLEOTIDE SEQUENCE [LARGE SCALE GENOMIC DNA]</scope>
    <source>
        <strain evidence="5 6">YIM 75507</strain>
    </source>
</reference>
<dbReference type="EMBL" id="QZEY01000002">
    <property type="protein sequence ID" value="RJL34103.1"/>
    <property type="molecule type" value="Genomic_DNA"/>
</dbReference>
<keyword evidence="2" id="KW-0560">Oxidoreductase</keyword>
<dbReference type="Pfam" id="PF02894">
    <property type="entry name" value="GFO_IDH_MocA_C"/>
    <property type="match status" value="1"/>
</dbReference>
<gene>
    <name evidence="5" type="ORF">D5H75_06330</name>
</gene>
<keyword evidence="6" id="KW-1185">Reference proteome</keyword>
<feature type="domain" description="Gfo/Idh/MocA-like oxidoreductase N-terminal" evidence="3">
    <location>
        <begin position="5"/>
        <end position="124"/>
    </location>
</feature>
<dbReference type="GO" id="GO:0016491">
    <property type="term" value="F:oxidoreductase activity"/>
    <property type="evidence" value="ECO:0007669"/>
    <property type="project" value="UniProtKB-KW"/>
</dbReference>
<accession>A0A3A4AYB2</accession>
<proteinExistence type="inferred from homology"/>
<dbReference type="AlphaFoldDB" id="A0A3A4AYB2"/>
<dbReference type="Gene3D" id="3.40.50.720">
    <property type="entry name" value="NAD(P)-binding Rossmann-like Domain"/>
    <property type="match status" value="1"/>
</dbReference>
<dbReference type="GO" id="GO:0000166">
    <property type="term" value="F:nucleotide binding"/>
    <property type="evidence" value="ECO:0007669"/>
    <property type="project" value="InterPro"/>
</dbReference>
<dbReference type="Pfam" id="PF01408">
    <property type="entry name" value="GFO_IDH_MocA"/>
    <property type="match status" value="1"/>
</dbReference>
<evidence type="ECO:0000259" key="4">
    <source>
        <dbReference type="Pfam" id="PF02894"/>
    </source>
</evidence>
<dbReference type="InterPro" id="IPR036291">
    <property type="entry name" value="NAD(P)-bd_dom_sf"/>
</dbReference>
<dbReference type="OrthoDB" id="256869at2"/>
<evidence type="ECO:0000256" key="2">
    <source>
        <dbReference type="ARBA" id="ARBA00023002"/>
    </source>
</evidence>
<evidence type="ECO:0000313" key="6">
    <source>
        <dbReference type="Proteomes" id="UP000265768"/>
    </source>
</evidence>
<evidence type="ECO:0000313" key="5">
    <source>
        <dbReference type="EMBL" id="RJL34103.1"/>
    </source>
</evidence>
<dbReference type="PANTHER" id="PTHR43708:SF5">
    <property type="entry name" value="CONSERVED EXPRESSED OXIDOREDUCTASE (EUROFUNG)-RELATED"/>
    <property type="match status" value="1"/>
</dbReference>
<dbReference type="RefSeq" id="WP_119925403.1">
    <property type="nucleotide sequence ID" value="NZ_QZEY01000002.1"/>
</dbReference>
<dbReference type="InterPro" id="IPR000683">
    <property type="entry name" value="Gfo/Idh/MocA-like_OxRdtase_N"/>
</dbReference>
<comment type="caution">
    <text evidence="5">The sequence shown here is derived from an EMBL/GenBank/DDBJ whole genome shotgun (WGS) entry which is preliminary data.</text>
</comment>
<evidence type="ECO:0000256" key="1">
    <source>
        <dbReference type="ARBA" id="ARBA00010928"/>
    </source>
</evidence>
<dbReference type="Proteomes" id="UP000265768">
    <property type="component" value="Unassembled WGS sequence"/>
</dbReference>
<name>A0A3A4AYB2_9ACTN</name>
<protein>
    <submittedName>
        <fullName evidence="5">Oxidoreductase</fullName>
    </submittedName>
</protein>